<dbReference type="SUPFAM" id="SSF53474">
    <property type="entry name" value="alpha/beta-Hydrolases"/>
    <property type="match status" value="1"/>
</dbReference>
<sequence length="306" mass="33550">MSQSSAPDIATFRSETAIVNGVRLHYWLGGNSHGRPVLLWHGFLGTAYSWYKVMPLLVEAGYCVLVPDMRGYGDSDKPAGTDGYDARALAEDFRALVRQIEFGNGQKLILAAHDMGAHPALLWAADHPDEIRCLVYMEVPTMLEEFLTKVIVYTPEAMAKGSMWWWILPLAPGVPERLIVGNERAFLTWFYEGATADASAISETSIKEILRSFSGTEGVLGALGLYRAAFTTIEQTTPLKKNMVEVPVLAIGGEKALGAKVAQMVEAVAKNVTGKVIPACGHFIPEEQPAEFMRLFQEFVGEVARV</sequence>
<dbReference type="OrthoDB" id="9773293at2"/>
<protein>
    <submittedName>
        <fullName evidence="3">Epoxide hydrolase</fullName>
    </submittedName>
</protein>
<keyword evidence="1 3" id="KW-0378">Hydrolase</keyword>
<proteinExistence type="predicted"/>
<dbReference type="Gene3D" id="3.40.50.1820">
    <property type="entry name" value="alpha/beta hydrolase"/>
    <property type="match status" value="1"/>
</dbReference>
<reference evidence="3 4" key="1">
    <citation type="journal article" date="2018" name="Front. Microbiol.">
        <title>Hydrolytic Capabilities as a Key to Environmental Success: Chitinolytic and Cellulolytic Acidobacteria From Acidic Sub-arctic Soils and Boreal Peatlands.</title>
        <authorList>
            <person name="Belova S.E."/>
            <person name="Ravin N.V."/>
            <person name="Pankratov T.A."/>
            <person name="Rakitin A.L."/>
            <person name="Ivanova A.A."/>
            <person name="Beletsky A.V."/>
            <person name="Mardanov A.V."/>
            <person name="Sinninghe Damste J.S."/>
            <person name="Dedysh S.N."/>
        </authorList>
    </citation>
    <scope>NUCLEOTIDE SEQUENCE [LARGE SCALE GENOMIC DNA]</scope>
    <source>
        <strain evidence="3 4">SBC82</strain>
    </source>
</reference>
<dbReference type="KEGG" id="abas:ACPOL_3127"/>
<gene>
    <name evidence="3" type="ORF">ACPOL_3127</name>
</gene>
<organism evidence="3 4">
    <name type="scientific">Acidisarcina polymorpha</name>
    <dbReference type="NCBI Taxonomy" id="2211140"/>
    <lineage>
        <taxon>Bacteria</taxon>
        <taxon>Pseudomonadati</taxon>
        <taxon>Acidobacteriota</taxon>
        <taxon>Terriglobia</taxon>
        <taxon>Terriglobales</taxon>
        <taxon>Acidobacteriaceae</taxon>
        <taxon>Acidisarcina</taxon>
    </lineage>
</organism>
<dbReference type="InterPro" id="IPR029058">
    <property type="entry name" value="AB_hydrolase_fold"/>
</dbReference>
<feature type="domain" description="AB hydrolase-1" evidence="2">
    <location>
        <begin position="36"/>
        <end position="144"/>
    </location>
</feature>
<dbReference type="PRINTS" id="PR00412">
    <property type="entry name" value="EPOXHYDRLASE"/>
</dbReference>
<keyword evidence="4" id="KW-1185">Reference proteome</keyword>
<dbReference type="Proteomes" id="UP000253606">
    <property type="component" value="Chromosome"/>
</dbReference>
<accession>A0A2Z5G011</accession>
<dbReference type="EMBL" id="CP030840">
    <property type="protein sequence ID" value="AXC12422.1"/>
    <property type="molecule type" value="Genomic_DNA"/>
</dbReference>
<dbReference type="AlphaFoldDB" id="A0A2Z5G011"/>
<evidence type="ECO:0000313" key="4">
    <source>
        <dbReference type="Proteomes" id="UP000253606"/>
    </source>
</evidence>
<dbReference type="InterPro" id="IPR000639">
    <property type="entry name" value="Epox_hydrolase-like"/>
</dbReference>
<dbReference type="Pfam" id="PF00561">
    <property type="entry name" value="Abhydrolase_1"/>
    <property type="match status" value="1"/>
</dbReference>
<dbReference type="RefSeq" id="WP_114207638.1">
    <property type="nucleotide sequence ID" value="NZ_CP030840.1"/>
</dbReference>
<dbReference type="PANTHER" id="PTHR43329">
    <property type="entry name" value="EPOXIDE HYDROLASE"/>
    <property type="match status" value="1"/>
</dbReference>
<evidence type="ECO:0000259" key="2">
    <source>
        <dbReference type="Pfam" id="PF00561"/>
    </source>
</evidence>
<evidence type="ECO:0000313" key="3">
    <source>
        <dbReference type="EMBL" id="AXC12422.1"/>
    </source>
</evidence>
<dbReference type="GO" id="GO:0016787">
    <property type="term" value="F:hydrolase activity"/>
    <property type="evidence" value="ECO:0007669"/>
    <property type="project" value="UniProtKB-KW"/>
</dbReference>
<name>A0A2Z5G011_9BACT</name>
<dbReference type="InterPro" id="IPR000073">
    <property type="entry name" value="AB_hydrolase_1"/>
</dbReference>
<evidence type="ECO:0000256" key="1">
    <source>
        <dbReference type="ARBA" id="ARBA00022801"/>
    </source>
</evidence>